<dbReference type="RefSeq" id="WP_188496061.1">
    <property type="nucleotide sequence ID" value="NZ_BMFV01000003.1"/>
</dbReference>
<comment type="similarity">
    <text evidence="1 4">Belongs to the bacterial flagellin family.</text>
</comment>
<dbReference type="GO" id="GO:0009288">
    <property type="term" value="C:bacterial-type flagellum"/>
    <property type="evidence" value="ECO:0007669"/>
    <property type="project" value="UniProtKB-SubCell"/>
</dbReference>
<feature type="compositionally biased region" description="Basic and acidic residues" evidence="6">
    <location>
        <begin position="399"/>
        <end position="411"/>
    </location>
</feature>
<dbReference type="Proteomes" id="UP000656813">
    <property type="component" value="Unassembled WGS sequence"/>
</dbReference>
<sequence>MIINHNLAALNTLNQMNKNANATQSSLQKLSSGLRINSAADDAAGLAISEKMKGQISGLEQAQRNAQDGISMIQTAEGSLNETQDILQRMRELATQAANDTNTTDDRQQIQEEMDQLTSEVNRIGNTTEFNTQKLLNGGSDQSTGGSATSFQQVTGTDATSFDFSGGNSSKITIGDKSVTLDKNYSNAAGVVDALNEGFDGTGVTFSTDADDKLVISGAEEFTVKVDEASPTDASLNIATDTASSEQKVEYTVTGEDATSFDFSGGNSSKITIGDKSVTLDKNYSNAAGVVDALNEGFDGTGVTFSTDADDKLVISGAEEFTVKVDEASPTDASVNITTDTEATSNVPDGVDLEAGTSGSGFTAHFQIGANTGQSFSLKIDDMRANALGISSTDAESDGDVKWHKTSDGEKTVTNGTDDNAVEYSLDVSTHENASAAIGQIDKAINAVSTQRAKLGASQNRLDHTINNLSTSSQNLTSAQSRITDVDMASEMANFTKNNILNQAAQAMLAQSNQLPEGVLQLLR</sequence>
<feature type="coiled-coil region" evidence="5">
    <location>
        <begin position="73"/>
        <end position="127"/>
    </location>
</feature>
<evidence type="ECO:0000256" key="4">
    <source>
        <dbReference type="RuleBase" id="RU362073"/>
    </source>
</evidence>
<reference evidence="9" key="1">
    <citation type="journal article" date="2014" name="Int. J. Syst. Evol. Microbiol.">
        <title>Complete genome sequence of Corynebacterium casei LMG S-19264T (=DSM 44701T), isolated from a smear-ripened cheese.</title>
        <authorList>
            <consortium name="US DOE Joint Genome Institute (JGI-PGF)"/>
            <person name="Walter F."/>
            <person name="Albersmeier A."/>
            <person name="Kalinowski J."/>
            <person name="Ruckert C."/>
        </authorList>
    </citation>
    <scope>NUCLEOTIDE SEQUENCE</scope>
    <source>
        <strain evidence="9">CGMCC 1.12777</strain>
    </source>
</reference>
<dbReference type="InterPro" id="IPR046358">
    <property type="entry name" value="Flagellin_C"/>
</dbReference>
<feature type="domain" description="Flagellin N-terminal" evidence="7">
    <location>
        <begin position="3"/>
        <end position="138"/>
    </location>
</feature>
<dbReference type="InterPro" id="IPR001029">
    <property type="entry name" value="Flagellin_N"/>
</dbReference>
<evidence type="ECO:0000256" key="6">
    <source>
        <dbReference type="SAM" id="MobiDB-lite"/>
    </source>
</evidence>
<feature type="domain" description="Flagellin C-terminal" evidence="8">
    <location>
        <begin position="439"/>
        <end position="523"/>
    </location>
</feature>
<comment type="caution">
    <text evidence="9">The sequence shown here is derived from an EMBL/GenBank/DDBJ whole genome shotgun (WGS) entry which is preliminary data.</text>
</comment>
<keyword evidence="5" id="KW-0175">Coiled coil</keyword>
<keyword evidence="9" id="KW-0969">Cilium</keyword>
<dbReference type="GO" id="GO:0005198">
    <property type="term" value="F:structural molecule activity"/>
    <property type="evidence" value="ECO:0007669"/>
    <property type="project" value="UniProtKB-UniRule"/>
</dbReference>
<dbReference type="PANTHER" id="PTHR42792:SF2">
    <property type="entry name" value="FLAGELLIN"/>
    <property type="match status" value="1"/>
</dbReference>
<reference evidence="9" key="2">
    <citation type="submission" date="2020-09" db="EMBL/GenBank/DDBJ databases">
        <authorList>
            <person name="Sun Q."/>
            <person name="Zhou Y."/>
        </authorList>
    </citation>
    <scope>NUCLEOTIDE SEQUENCE</scope>
    <source>
        <strain evidence="9">CGMCC 1.12777</strain>
    </source>
</reference>
<comment type="function">
    <text evidence="4">Flagellin is the subunit protein which polymerizes to form the filaments of bacterial flagella.</text>
</comment>
<evidence type="ECO:0000259" key="7">
    <source>
        <dbReference type="Pfam" id="PF00669"/>
    </source>
</evidence>
<dbReference type="InterPro" id="IPR001492">
    <property type="entry name" value="Flagellin"/>
</dbReference>
<keyword evidence="9" id="KW-0282">Flagellum</keyword>
<evidence type="ECO:0000313" key="10">
    <source>
        <dbReference type="Proteomes" id="UP000656813"/>
    </source>
</evidence>
<keyword evidence="10" id="KW-1185">Reference proteome</keyword>
<dbReference type="GO" id="GO:0005576">
    <property type="term" value="C:extracellular region"/>
    <property type="evidence" value="ECO:0007669"/>
    <property type="project" value="UniProtKB-SubCell"/>
</dbReference>
<dbReference type="PANTHER" id="PTHR42792">
    <property type="entry name" value="FLAGELLIN"/>
    <property type="match status" value="1"/>
</dbReference>
<evidence type="ECO:0000256" key="2">
    <source>
        <dbReference type="ARBA" id="ARBA00020110"/>
    </source>
</evidence>
<dbReference type="Pfam" id="PF00700">
    <property type="entry name" value="Flagellin_C"/>
    <property type="match status" value="1"/>
</dbReference>
<comment type="subcellular location">
    <subcellularLocation>
        <location evidence="4">Secreted</location>
    </subcellularLocation>
    <subcellularLocation>
        <location evidence="4">Bacterial flagellum</location>
    </subcellularLocation>
</comment>
<accession>A0A8J2ZTT5</accession>
<name>A0A8J2ZTT5_9BACL</name>
<dbReference type="Gene3D" id="1.20.1330.10">
    <property type="entry name" value="f41 fragment of flagellin, N-terminal domain"/>
    <property type="match status" value="2"/>
</dbReference>
<dbReference type="Pfam" id="PF00669">
    <property type="entry name" value="Flagellin_N"/>
    <property type="match status" value="1"/>
</dbReference>
<keyword evidence="3 4" id="KW-0975">Bacterial flagellum</keyword>
<evidence type="ECO:0000256" key="1">
    <source>
        <dbReference type="ARBA" id="ARBA00005709"/>
    </source>
</evidence>
<dbReference type="EMBL" id="BMFV01000003">
    <property type="protein sequence ID" value="GGH76724.1"/>
    <property type="molecule type" value="Genomic_DNA"/>
</dbReference>
<gene>
    <name evidence="9" type="primary">fliC</name>
    <name evidence="9" type="ORF">GCM10007096_07580</name>
</gene>
<feature type="region of interest" description="Disordered" evidence="6">
    <location>
        <begin position="393"/>
        <end position="412"/>
    </location>
</feature>
<evidence type="ECO:0000313" key="9">
    <source>
        <dbReference type="EMBL" id="GGH76724.1"/>
    </source>
</evidence>
<evidence type="ECO:0000259" key="8">
    <source>
        <dbReference type="Pfam" id="PF00700"/>
    </source>
</evidence>
<evidence type="ECO:0000256" key="3">
    <source>
        <dbReference type="ARBA" id="ARBA00023143"/>
    </source>
</evidence>
<proteinExistence type="inferred from homology"/>
<dbReference type="AlphaFoldDB" id="A0A8J2ZTT5"/>
<dbReference type="PRINTS" id="PR00207">
    <property type="entry name" value="FLAGELLIN"/>
</dbReference>
<keyword evidence="4" id="KW-0964">Secreted</keyword>
<keyword evidence="9" id="KW-0966">Cell projection</keyword>
<organism evidence="9 10">
    <name type="scientific">Pullulanibacillus pueri</name>
    <dbReference type="NCBI Taxonomy" id="1437324"/>
    <lineage>
        <taxon>Bacteria</taxon>
        <taxon>Bacillati</taxon>
        <taxon>Bacillota</taxon>
        <taxon>Bacilli</taxon>
        <taxon>Bacillales</taxon>
        <taxon>Sporolactobacillaceae</taxon>
        <taxon>Pullulanibacillus</taxon>
    </lineage>
</organism>
<dbReference type="SUPFAM" id="SSF64518">
    <property type="entry name" value="Phase 1 flagellin"/>
    <property type="match status" value="1"/>
</dbReference>
<protein>
    <recommendedName>
        <fullName evidence="2 4">Flagellin</fullName>
    </recommendedName>
</protein>
<evidence type="ECO:0000256" key="5">
    <source>
        <dbReference type="SAM" id="Coils"/>
    </source>
</evidence>